<evidence type="ECO:0000259" key="1">
    <source>
        <dbReference type="PROSITE" id="PS50995"/>
    </source>
</evidence>
<feature type="domain" description="HTH marR-type" evidence="1">
    <location>
        <begin position="36"/>
        <end position="170"/>
    </location>
</feature>
<proteinExistence type="predicted"/>
<dbReference type="PRINTS" id="PR00598">
    <property type="entry name" value="HTHMARR"/>
</dbReference>
<dbReference type="PROSITE" id="PS50995">
    <property type="entry name" value="HTH_MARR_2"/>
    <property type="match status" value="1"/>
</dbReference>
<dbReference type="EMBL" id="JBHUKS010000015">
    <property type="protein sequence ID" value="MFD2469903.1"/>
    <property type="molecule type" value="Genomic_DNA"/>
</dbReference>
<name>A0ABW5H987_9PSEU</name>
<sequence length="178" mass="19908">MSRERAVPVNASPRDAVDDLVDAVRRGGGDESVLGAKSLSYRLRRVAHQLELAMRRELSAHGIELWELEMLAALKRAPGHRLTPGQVMAAVELTSGSVTHRITRLESRGWVRRDKDPGDRRSVFVSLTEEGKRQALASFELKTEIEREIANVLDQETIDVVNDALRRVSHHLKGKESS</sequence>
<dbReference type="Proteomes" id="UP001597483">
    <property type="component" value="Unassembled WGS sequence"/>
</dbReference>
<dbReference type="SUPFAM" id="SSF46785">
    <property type="entry name" value="Winged helix' DNA-binding domain"/>
    <property type="match status" value="1"/>
</dbReference>
<dbReference type="PANTHER" id="PTHR33164">
    <property type="entry name" value="TRANSCRIPTIONAL REGULATOR, MARR FAMILY"/>
    <property type="match status" value="1"/>
</dbReference>
<dbReference type="RefSeq" id="WP_378306670.1">
    <property type="nucleotide sequence ID" value="NZ_JBHUKS010000015.1"/>
</dbReference>
<dbReference type="InterPro" id="IPR039422">
    <property type="entry name" value="MarR/SlyA-like"/>
</dbReference>
<dbReference type="Gene3D" id="1.10.10.10">
    <property type="entry name" value="Winged helix-like DNA-binding domain superfamily/Winged helix DNA-binding domain"/>
    <property type="match status" value="1"/>
</dbReference>
<organism evidence="2 3">
    <name type="scientific">Amycolatopsis silviterrae</name>
    <dbReference type="NCBI Taxonomy" id="1656914"/>
    <lineage>
        <taxon>Bacteria</taxon>
        <taxon>Bacillati</taxon>
        <taxon>Actinomycetota</taxon>
        <taxon>Actinomycetes</taxon>
        <taxon>Pseudonocardiales</taxon>
        <taxon>Pseudonocardiaceae</taxon>
        <taxon>Amycolatopsis</taxon>
    </lineage>
</organism>
<protein>
    <submittedName>
        <fullName evidence="2">MarR family winged helix-turn-helix transcriptional regulator</fullName>
    </submittedName>
</protein>
<dbReference type="InterPro" id="IPR036390">
    <property type="entry name" value="WH_DNA-bd_sf"/>
</dbReference>
<dbReference type="InterPro" id="IPR036388">
    <property type="entry name" value="WH-like_DNA-bd_sf"/>
</dbReference>
<evidence type="ECO:0000313" key="2">
    <source>
        <dbReference type="EMBL" id="MFD2469903.1"/>
    </source>
</evidence>
<comment type="caution">
    <text evidence="2">The sequence shown here is derived from an EMBL/GenBank/DDBJ whole genome shotgun (WGS) entry which is preliminary data.</text>
</comment>
<evidence type="ECO:0000313" key="3">
    <source>
        <dbReference type="Proteomes" id="UP001597483"/>
    </source>
</evidence>
<dbReference type="InterPro" id="IPR000835">
    <property type="entry name" value="HTH_MarR-typ"/>
</dbReference>
<accession>A0ABW5H987</accession>
<dbReference type="SMART" id="SM00347">
    <property type="entry name" value="HTH_MARR"/>
    <property type="match status" value="1"/>
</dbReference>
<dbReference type="PANTHER" id="PTHR33164:SF104">
    <property type="entry name" value="TRANSCRIPTIONAL REGULATORY PROTEIN"/>
    <property type="match status" value="1"/>
</dbReference>
<gene>
    <name evidence="2" type="ORF">ACFSVL_21130</name>
</gene>
<dbReference type="Pfam" id="PF12802">
    <property type="entry name" value="MarR_2"/>
    <property type="match status" value="1"/>
</dbReference>
<keyword evidence="3" id="KW-1185">Reference proteome</keyword>
<reference evidence="3" key="1">
    <citation type="journal article" date="2019" name="Int. J. Syst. Evol. Microbiol.">
        <title>The Global Catalogue of Microorganisms (GCM) 10K type strain sequencing project: providing services to taxonomists for standard genome sequencing and annotation.</title>
        <authorList>
            <consortium name="The Broad Institute Genomics Platform"/>
            <consortium name="The Broad Institute Genome Sequencing Center for Infectious Disease"/>
            <person name="Wu L."/>
            <person name="Ma J."/>
        </authorList>
    </citation>
    <scope>NUCLEOTIDE SEQUENCE [LARGE SCALE GENOMIC DNA]</scope>
    <source>
        <strain evidence="3">CGMCC 4.7641</strain>
    </source>
</reference>